<evidence type="ECO:0000256" key="4">
    <source>
        <dbReference type="ARBA" id="ARBA00009000"/>
    </source>
</evidence>
<dbReference type="FunFam" id="2.60.40.1180:FF:000002">
    <property type="entry name" value="1,4-alpha-glucan branching enzyme GlgB"/>
    <property type="match status" value="1"/>
</dbReference>
<evidence type="ECO:0000256" key="11">
    <source>
        <dbReference type="PIRSR" id="PIRSR000463-1"/>
    </source>
</evidence>
<comment type="function">
    <text evidence="2 10">Catalyzes the formation of the alpha-1,6-glucosidic linkages in glycogen by scission of a 1,4-alpha-linked oligosaccharide from growing alpha-1,4-glucan chains and the subsequent attachment of the oligosaccharide to the alpha-1,6 position.</text>
</comment>
<evidence type="ECO:0000256" key="7">
    <source>
        <dbReference type="ARBA" id="ARBA00022679"/>
    </source>
</evidence>
<dbReference type="FunFam" id="3.20.20.80:FF:000003">
    <property type="entry name" value="1,4-alpha-glucan branching enzyme GlgB"/>
    <property type="match status" value="1"/>
</dbReference>
<dbReference type="PANTHER" id="PTHR43651">
    <property type="entry name" value="1,4-ALPHA-GLUCAN-BRANCHING ENZYME"/>
    <property type="match status" value="1"/>
</dbReference>
<organism evidence="13 14">
    <name type="scientific">Pelotomaculum isophthalicicum JI</name>
    <dbReference type="NCBI Taxonomy" id="947010"/>
    <lineage>
        <taxon>Bacteria</taxon>
        <taxon>Bacillati</taxon>
        <taxon>Bacillota</taxon>
        <taxon>Clostridia</taxon>
        <taxon>Eubacteriales</taxon>
        <taxon>Desulfotomaculaceae</taxon>
        <taxon>Pelotomaculum</taxon>
    </lineage>
</organism>
<feature type="active site" description="Nucleophile" evidence="10 11">
    <location>
        <position position="307"/>
    </location>
</feature>
<dbReference type="InterPro" id="IPR014756">
    <property type="entry name" value="Ig_E-set"/>
</dbReference>
<dbReference type="CDD" id="cd11322">
    <property type="entry name" value="AmyAc_Glg_BE"/>
    <property type="match status" value="1"/>
</dbReference>
<reference evidence="13" key="1">
    <citation type="submission" date="2022-02" db="EMBL/GenBank/DDBJ databases">
        <authorList>
            <person name="Leng L."/>
        </authorList>
    </citation>
    <scope>NUCLEOTIDE SEQUENCE</scope>
    <source>
        <strain evidence="13">JI</strain>
    </source>
</reference>
<evidence type="ECO:0000256" key="1">
    <source>
        <dbReference type="ARBA" id="ARBA00000826"/>
    </source>
</evidence>
<evidence type="ECO:0000256" key="5">
    <source>
        <dbReference type="ARBA" id="ARBA00022600"/>
    </source>
</evidence>
<dbReference type="InterPro" id="IPR013780">
    <property type="entry name" value="Glyco_hydro_b"/>
</dbReference>
<dbReference type="Pfam" id="PF02922">
    <property type="entry name" value="CBM_48"/>
    <property type="match status" value="1"/>
</dbReference>
<evidence type="ECO:0000256" key="6">
    <source>
        <dbReference type="ARBA" id="ARBA00022676"/>
    </source>
</evidence>
<evidence type="ECO:0000256" key="2">
    <source>
        <dbReference type="ARBA" id="ARBA00002953"/>
    </source>
</evidence>
<dbReference type="PIRSF" id="PIRSF000463">
    <property type="entry name" value="GlgB"/>
    <property type="match status" value="1"/>
</dbReference>
<sequence length="639" mass="74047">MKVNRLKTITQRDIYLFNQGELFQSYLHFGAQPVSSLDIEGVSFAVWAPNARKVSVVGDFNAWRTAAHPMENYLDSGIWVNFIKSLKSGERYKYCIETKEGQIIYKADPFAVYAELRPHTASRIFPLVGYIWQDEAWLVSRRHKQHKKEPMLIYEVHLGTWQKRENNDFLNYREIADRLIPYVKEKGFTHLELLPVAEHPFDGSWGYQVTGFFAATSRYGNPHDLMYLIDCSHQAGIGVILDWVPGHFCRDAHGLGQFDGTPLYEAGSHAQWGTYRFNFKKTEIWSFLISNALFWFDIYHIDGLRVDGVSSMLYLDFGTENGDWLPNEYGGRENLAAVKFLRKLNEQVYKYFPDAIMVAEEASTWPFVTRPPYDGGLGFSYKWNMGWMNDTLKYFSLGFEQRRYNHNLLTFSLLYSFSEDFILPFSHDEVVHGKKSLVDRMPGDYWQKFAGLRTLYLYLICHPGKKLLFMGGEFAQFIEWKQDAQLDWFLKDYDMHKMFSDYVMEVNKLYLREKSLWEEDHCWQGFEWIDADNSAQSVFVFQRRTAGSNEFVVVAINLLTQAYPVFRIGVPEPGIYTVVLNTDAAKYGGSGFMEQETLPAEEVPWHNCNYSVVLQMPPLGGLILKLTEVGKADTISLTG</sequence>
<dbReference type="InterPro" id="IPR006047">
    <property type="entry name" value="GH13_cat_dom"/>
</dbReference>
<comment type="catalytic activity">
    <reaction evidence="1 10">
        <text>Transfers a segment of a (1-&gt;4)-alpha-D-glucan chain to a primary hydroxy group in a similar glucan chain.</text>
        <dbReference type="EC" id="2.4.1.18"/>
    </reaction>
</comment>
<evidence type="ECO:0000256" key="9">
    <source>
        <dbReference type="ARBA" id="ARBA00023277"/>
    </source>
</evidence>
<keyword evidence="9 10" id="KW-0119">Carbohydrate metabolism</keyword>
<dbReference type="RefSeq" id="WP_277444143.1">
    <property type="nucleotide sequence ID" value="NZ_JAKOAV010000018.1"/>
</dbReference>
<dbReference type="GO" id="GO:0003844">
    <property type="term" value="F:1,4-alpha-glucan branching enzyme activity"/>
    <property type="evidence" value="ECO:0007669"/>
    <property type="project" value="UniProtKB-UniRule"/>
</dbReference>
<evidence type="ECO:0000313" key="13">
    <source>
        <dbReference type="EMBL" id="MDF9408763.1"/>
    </source>
</evidence>
<dbReference type="GO" id="GO:0004553">
    <property type="term" value="F:hydrolase activity, hydrolyzing O-glycosyl compounds"/>
    <property type="evidence" value="ECO:0007669"/>
    <property type="project" value="InterPro"/>
</dbReference>
<dbReference type="CDD" id="cd02855">
    <property type="entry name" value="E_set_GBE_prok_N"/>
    <property type="match status" value="1"/>
</dbReference>
<dbReference type="SUPFAM" id="SSF81296">
    <property type="entry name" value="E set domains"/>
    <property type="match status" value="1"/>
</dbReference>
<dbReference type="InterPro" id="IPR006407">
    <property type="entry name" value="GlgB"/>
</dbReference>
<dbReference type="Gene3D" id="2.60.40.10">
    <property type="entry name" value="Immunoglobulins"/>
    <property type="match status" value="1"/>
</dbReference>
<keyword evidence="8 10" id="KW-0320">Glycogen biosynthesis</keyword>
<name>A0A9X4H4H8_9FIRM</name>
<dbReference type="InterPro" id="IPR017853">
    <property type="entry name" value="GH"/>
</dbReference>
<gene>
    <name evidence="10 13" type="primary">glgB</name>
    <name evidence="13" type="ORF">L7E55_10415</name>
</gene>
<evidence type="ECO:0000256" key="8">
    <source>
        <dbReference type="ARBA" id="ARBA00023056"/>
    </source>
</evidence>
<dbReference type="AlphaFoldDB" id="A0A9X4H4H8"/>
<dbReference type="InterPro" id="IPR013783">
    <property type="entry name" value="Ig-like_fold"/>
</dbReference>
<dbReference type="Pfam" id="PF00128">
    <property type="entry name" value="Alpha-amylase"/>
    <property type="match status" value="1"/>
</dbReference>
<dbReference type="HAMAP" id="MF_00685">
    <property type="entry name" value="GlgB"/>
    <property type="match status" value="1"/>
</dbReference>
<dbReference type="GO" id="GO:0005978">
    <property type="term" value="P:glycogen biosynthetic process"/>
    <property type="evidence" value="ECO:0007669"/>
    <property type="project" value="UniProtKB-UniRule"/>
</dbReference>
<dbReference type="NCBIfam" id="NF003811">
    <property type="entry name" value="PRK05402.1"/>
    <property type="match status" value="1"/>
</dbReference>
<evidence type="ECO:0000256" key="3">
    <source>
        <dbReference type="ARBA" id="ARBA00004964"/>
    </source>
</evidence>
<evidence type="ECO:0000256" key="10">
    <source>
        <dbReference type="HAMAP-Rule" id="MF_00685"/>
    </source>
</evidence>
<comment type="subunit">
    <text evidence="10">Monomer.</text>
</comment>
<dbReference type="FunFam" id="2.60.40.10:FF:000169">
    <property type="entry name" value="1,4-alpha-glucan branching enzyme GlgB"/>
    <property type="match status" value="1"/>
</dbReference>
<dbReference type="Gene3D" id="3.20.20.80">
    <property type="entry name" value="Glycosidases"/>
    <property type="match status" value="1"/>
</dbReference>
<feature type="domain" description="Glycosyl hydrolase family 13 catalytic" evidence="12">
    <location>
        <begin position="165"/>
        <end position="512"/>
    </location>
</feature>
<comment type="caution">
    <text evidence="13">The sequence shown here is derived from an EMBL/GenBank/DDBJ whole genome shotgun (WGS) entry which is preliminary data.</text>
</comment>
<dbReference type="NCBIfam" id="NF008967">
    <property type="entry name" value="PRK12313.1"/>
    <property type="match status" value="1"/>
</dbReference>
<dbReference type="GO" id="GO:0005829">
    <property type="term" value="C:cytosol"/>
    <property type="evidence" value="ECO:0007669"/>
    <property type="project" value="TreeGrafter"/>
</dbReference>
<proteinExistence type="inferred from homology"/>
<accession>A0A9X4H4H8</accession>
<comment type="pathway">
    <text evidence="3 10">Glycan biosynthesis; glycogen biosynthesis.</text>
</comment>
<keyword evidence="6 10" id="KW-0328">Glycosyltransferase</keyword>
<comment type="similarity">
    <text evidence="4 10">Belongs to the glycosyl hydrolase 13 family. GlgB subfamily.</text>
</comment>
<dbReference type="GO" id="GO:0043169">
    <property type="term" value="F:cation binding"/>
    <property type="evidence" value="ECO:0007669"/>
    <property type="project" value="InterPro"/>
</dbReference>
<dbReference type="Gene3D" id="2.60.40.1180">
    <property type="entry name" value="Golgi alpha-mannosidase II"/>
    <property type="match status" value="1"/>
</dbReference>
<dbReference type="SUPFAM" id="SSF51445">
    <property type="entry name" value="(Trans)glycosidases"/>
    <property type="match status" value="1"/>
</dbReference>
<keyword evidence="14" id="KW-1185">Reference proteome</keyword>
<dbReference type="EC" id="2.4.1.18" evidence="10"/>
<dbReference type="InterPro" id="IPR037439">
    <property type="entry name" value="Branching_enzy"/>
</dbReference>
<dbReference type="Pfam" id="PF02806">
    <property type="entry name" value="Alpha-amylase_C"/>
    <property type="match status" value="1"/>
</dbReference>
<dbReference type="EMBL" id="JAKOAV010000018">
    <property type="protein sequence ID" value="MDF9408763.1"/>
    <property type="molecule type" value="Genomic_DNA"/>
</dbReference>
<keyword evidence="5 10" id="KW-0321">Glycogen metabolism</keyword>
<evidence type="ECO:0000259" key="12">
    <source>
        <dbReference type="SMART" id="SM00642"/>
    </source>
</evidence>
<protein>
    <recommendedName>
        <fullName evidence="10">1,4-alpha-glucan branching enzyme GlgB</fullName>
        <ecNumber evidence="10">2.4.1.18</ecNumber>
    </recommendedName>
    <alternativeName>
        <fullName evidence="10">1,4-alpha-D-glucan:1,4-alpha-D-glucan 6-glucosyl-transferase</fullName>
    </alternativeName>
    <alternativeName>
        <fullName evidence="10">Alpha-(1-&gt;4)-glucan branching enzyme</fullName>
    </alternativeName>
    <alternativeName>
        <fullName evidence="10">Glycogen branching enzyme</fullName>
        <shortName evidence="10">BE</shortName>
    </alternativeName>
</protein>
<dbReference type="SMART" id="SM00642">
    <property type="entry name" value="Aamy"/>
    <property type="match status" value="1"/>
</dbReference>
<dbReference type="Proteomes" id="UP001154312">
    <property type="component" value="Unassembled WGS sequence"/>
</dbReference>
<dbReference type="SUPFAM" id="SSF51011">
    <property type="entry name" value="Glycosyl hydrolase domain"/>
    <property type="match status" value="1"/>
</dbReference>
<feature type="active site" description="Proton donor" evidence="10 11">
    <location>
        <position position="360"/>
    </location>
</feature>
<dbReference type="InterPro" id="IPR004193">
    <property type="entry name" value="Glyco_hydro_13_N"/>
</dbReference>
<dbReference type="PANTHER" id="PTHR43651:SF3">
    <property type="entry name" value="1,4-ALPHA-GLUCAN-BRANCHING ENZYME"/>
    <property type="match status" value="1"/>
</dbReference>
<dbReference type="InterPro" id="IPR006048">
    <property type="entry name" value="A-amylase/branching_C"/>
</dbReference>
<evidence type="ECO:0000313" key="14">
    <source>
        <dbReference type="Proteomes" id="UP001154312"/>
    </source>
</evidence>
<keyword evidence="7 10" id="KW-0808">Transferase</keyword>
<dbReference type="InterPro" id="IPR044143">
    <property type="entry name" value="GlgB_N_E_set_prok"/>
</dbReference>
<dbReference type="NCBIfam" id="TIGR01515">
    <property type="entry name" value="branching_enzym"/>
    <property type="match status" value="1"/>
</dbReference>